<organism evidence="1">
    <name type="scientific">Solanum chacoense</name>
    <name type="common">Chaco potato</name>
    <dbReference type="NCBI Taxonomy" id="4108"/>
    <lineage>
        <taxon>Eukaryota</taxon>
        <taxon>Viridiplantae</taxon>
        <taxon>Streptophyta</taxon>
        <taxon>Embryophyta</taxon>
        <taxon>Tracheophyta</taxon>
        <taxon>Spermatophyta</taxon>
        <taxon>Magnoliopsida</taxon>
        <taxon>eudicotyledons</taxon>
        <taxon>Gunneridae</taxon>
        <taxon>Pentapetalae</taxon>
        <taxon>asterids</taxon>
        <taxon>lamiids</taxon>
        <taxon>Solanales</taxon>
        <taxon>Solanaceae</taxon>
        <taxon>Solanoideae</taxon>
        <taxon>Solaneae</taxon>
        <taxon>Solanum</taxon>
    </lineage>
</organism>
<dbReference type="AlphaFoldDB" id="A0A0V0HDC5"/>
<protein>
    <submittedName>
        <fullName evidence="1">Putative ovule protein</fullName>
    </submittedName>
</protein>
<name>A0A0V0HDC5_SOLCH</name>
<sequence>MFDCHPLEFERILDFQVDYLQFKMFFFKYITTSWLHEFSSSRGIEIRLTRYCTYLIQVEKVKRKVKSD</sequence>
<evidence type="ECO:0000313" key="1">
    <source>
        <dbReference type="EMBL" id="JAP17467.1"/>
    </source>
</evidence>
<dbReference type="EMBL" id="GEDG01022489">
    <property type="protein sequence ID" value="JAP17467.1"/>
    <property type="molecule type" value="Transcribed_RNA"/>
</dbReference>
<accession>A0A0V0HDC5</accession>
<proteinExistence type="predicted"/>
<reference evidence="1" key="1">
    <citation type="submission" date="2015-12" db="EMBL/GenBank/DDBJ databases">
        <title>Gene expression during late stages of embryo sac development: a critical building block for successful pollen-pistil interactions.</title>
        <authorList>
            <person name="Liu Y."/>
            <person name="Joly V."/>
            <person name="Sabar M."/>
            <person name="Matton D.P."/>
        </authorList>
    </citation>
    <scope>NUCLEOTIDE SEQUENCE</scope>
</reference>